<dbReference type="NCBIfam" id="TIGR01733">
    <property type="entry name" value="AA-adenyl-dom"/>
    <property type="match status" value="3"/>
</dbReference>
<comment type="caution">
    <text evidence="6">The sequence shown here is derived from an EMBL/GenBank/DDBJ whole genome shotgun (WGS) entry which is preliminary data.</text>
</comment>
<evidence type="ECO:0000256" key="3">
    <source>
        <dbReference type="ARBA" id="ARBA00022553"/>
    </source>
</evidence>
<dbReference type="PROSITE" id="PS00012">
    <property type="entry name" value="PHOSPHOPANTETHEINE"/>
    <property type="match status" value="1"/>
</dbReference>
<dbReference type="InterPro" id="IPR036736">
    <property type="entry name" value="ACP-like_sf"/>
</dbReference>
<dbReference type="RefSeq" id="WP_386250512.1">
    <property type="nucleotide sequence ID" value="NZ_JBHTRV010000003.1"/>
</dbReference>
<dbReference type="Gene3D" id="1.10.1200.10">
    <property type="entry name" value="ACP-like"/>
    <property type="match status" value="2"/>
</dbReference>
<dbReference type="Gene3D" id="3.40.50.1820">
    <property type="entry name" value="alpha/beta hydrolase"/>
    <property type="match status" value="1"/>
</dbReference>
<feature type="domain" description="Carrier" evidence="5">
    <location>
        <begin position="2033"/>
        <end position="2109"/>
    </location>
</feature>
<dbReference type="SUPFAM" id="SSF47336">
    <property type="entry name" value="ACP-like"/>
    <property type="match status" value="3"/>
</dbReference>
<evidence type="ECO:0000259" key="5">
    <source>
        <dbReference type="PROSITE" id="PS50075"/>
    </source>
</evidence>
<dbReference type="InterPro" id="IPR010071">
    <property type="entry name" value="AA_adenyl_dom"/>
</dbReference>
<dbReference type="Gene3D" id="3.30.559.10">
    <property type="entry name" value="Chloramphenicol acetyltransferase-like domain"/>
    <property type="match status" value="3"/>
</dbReference>
<organism evidence="6 7">
    <name type="scientific">Streptomyces wedmorensis</name>
    <dbReference type="NCBI Taxonomy" id="43759"/>
    <lineage>
        <taxon>Bacteria</taxon>
        <taxon>Bacillati</taxon>
        <taxon>Actinomycetota</taxon>
        <taxon>Actinomycetes</taxon>
        <taxon>Kitasatosporales</taxon>
        <taxon>Streptomycetaceae</taxon>
        <taxon>Streptomyces</taxon>
    </lineage>
</organism>
<dbReference type="CDD" id="cd19540">
    <property type="entry name" value="LCL_NRPS-like"/>
    <property type="match status" value="2"/>
</dbReference>
<dbReference type="Pfam" id="PF00550">
    <property type="entry name" value="PP-binding"/>
    <property type="match status" value="3"/>
</dbReference>
<dbReference type="SUPFAM" id="SSF56801">
    <property type="entry name" value="Acetyl-CoA synthetase-like"/>
    <property type="match status" value="3"/>
</dbReference>
<evidence type="ECO:0000313" key="7">
    <source>
        <dbReference type="Proteomes" id="UP001600424"/>
    </source>
</evidence>
<evidence type="ECO:0000256" key="4">
    <source>
        <dbReference type="SAM" id="MobiDB-lite"/>
    </source>
</evidence>
<dbReference type="InterPro" id="IPR001242">
    <property type="entry name" value="Condensation_dom"/>
</dbReference>
<dbReference type="InterPro" id="IPR023213">
    <property type="entry name" value="CAT-like_dom_sf"/>
</dbReference>
<keyword evidence="2" id="KW-0596">Phosphopantetheine</keyword>
<dbReference type="SMART" id="SM00823">
    <property type="entry name" value="PKS_PP"/>
    <property type="match status" value="3"/>
</dbReference>
<dbReference type="CDD" id="cd12117">
    <property type="entry name" value="A_NRPS_Srf_like"/>
    <property type="match status" value="3"/>
</dbReference>
<dbReference type="PROSITE" id="PS50075">
    <property type="entry name" value="CARRIER"/>
    <property type="match status" value="3"/>
</dbReference>
<dbReference type="PROSITE" id="PS00455">
    <property type="entry name" value="AMP_BINDING"/>
    <property type="match status" value="3"/>
</dbReference>
<dbReference type="InterPro" id="IPR025110">
    <property type="entry name" value="AMP-bd_C"/>
</dbReference>
<evidence type="ECO:0000256" key="2">
    <source>
        <dbReference type="ARBA" id="ARBA00022450"/>
    </source>
</evidence>
<reference evidence="6 7" key="1">
    <citation type="submission" date="2024-09" db="EMBL/GenBank/DDBJ databases">
        <title>The Natural Products Discovery Center: Release of the First 8490 Sequenced Strains for Exploring Actinobacteria Biosynthetic Diversity.</title>
        <authorList>
            <person name="Kalkreuter E."/>
            <person name="Kautsar S.A."/>
            <person name="Yang D."/>
            <person name="Bader C.D."/>
            <person name="Teijaro C.N."/>
            <person name="Fluegel L."/>
            <person name="Davis C.M."/>
            <person name="Simpson J.R."/>
            <person name="Lauterbach L."/>
            <person name="Steele A.D."/>
            <person name="Gui C."/>
            <person name="Meng S."/>
            <person name="Li G."/>
            <person name="Viehrig K."/>
            <person name="Ye F."/>
            <person name="Su P."/>
            <person name="Kiefer A.F."/>
            <person name="Nichols A."/>
            <person name="Cepeda A.J."/>
            <person name="Yan W."/>
            <person name="Fan B."/>
            <person name="Jiang Y."/>
            <person name="Adhikari A."/>
            <person name="Zheng C.-J."/>
            <person name="Schuster L."/>
            <person name="Cowan T.M."/>
            <person name="Smanski M.J."/>
            <person name="Chevrette M.G."/>
            <person name="De Carvalho L.P.S."/>
            <person name="Shen B."/>
        </authorList>
    </citation>
    <scope>NUCLEOTIDE SEQUENCE [LARGE SCALE GENOMIC DNA]</scope>
    <source>
        <strain evidence="6 7">NPDC056472</strain>
    </source>
</reference>
<dbReference type="PANTHER" id="PTHR45527:SF1">
    <property type="entry name" value="FATTY ACID SYNTHASE"/>
    <property type="match status" value="1"/>
</dbReference>
<comment type="cofactor">
    <cofactor evidence="1">
        <name>pantetheine 4'-phosphate</name>
        <dbReference type="ChEBI" id="CHEBI:47942"/>
    </cofactor>
</comment>
<dbReference type="InterPro" id="IPR045851">
    <property type="entry name" value="AMP-bd_C_sf"/>
</dbReference>
<dbReference type="InterPro" id="IPR020806">
    <property type="entry name" value="PKS_PP-bd"/>
</dbReference>
<dbReference type="InterPro" id="IPR000873">
    <property type="entry name" value="AMP-dep_synth/lig_dom"/>
</dbReference>
<name>A0ABW6IPG0_STRWE</name>
<evidence type="ECO:0000313" key="6">
    <source>
        <dbReference type="EMBL" id="MFE5979062.1"/>
    </source>
</evidence>
<dbReference type="NCBIfam" id="NF003417">
    <property type="entry name" value="PRK04813.1"/>
    <property type="match status" value="3"/>
</dbReference>
<dbReference type="Pfam" id="PF00668">
    <property type="entry name" value="Condensation"/>
    <property type="match status" value="3"/>
</dbReference>
<dbReference type="Gene3D" id="3.30.559.30">
    <property type="entry name" value="Nonribosomal peptide synthetase, condensation domain"/>
    <property type="match status" value="3"/>
</dbReference>
<feature type="domain" description="Carrier" evidence="5">
    <location>
        <begin position="975"/>
        <end position="1052"/>
    </location>
</feature>
<dbReference type="PANTHER" id="PTHR45527">
    <property type="entry name" value="NONRIBOSOMAL PEPTIDE SYNTHETASE"/>
    <property type="match status" value="1"/>
</dbReference>
<feature type="region of interest" description="Disordered" evidence="4">
    <location>
        <begin position="221"/>
        <end position="240"/>
    </location>
</feature>
<dbReference type="InterPro" id="IPR042099">
    <property type="entry name" value="ANL_N_sf"/>
</dbReference>
<dbReference type="Gene3D" id="3.30.300.30">
    <property type="match status" value="3"/>
</dbReference>
<dbReference type="Proteomes" id="UP001600424">
    <property type="component" value="Unassembled WGS sequence"/>
</dbReference>
<keyword evidence="7" id="KW-1185">Reference proteome</keyword>
<gene>
    <name evidence="6" type="ORF">ACFQ63_05060</name>
</gene>
<dbReference type="Gene3D" id="3.40.50.12780">
    <property type="entry name" value="N-terminal domain of ligase-like"/>
    <property type="match status" value="3"/>
</dbReference>
<protein>
    <submittedName>
        <fullName evidence="6">Amino acid adenylation domain-containing protein</fullName>
    </submittedName>
</protein>
<dbReference type="InterPro" id="IPR006162">
    <property type="entry name" value="Ppantetheine_attach_site"/>
</dbReference>
<dbReference type="InterPro" id="IPR009081">
    <property type="entry name" value="PP-bd_ACP"/>
</dbReference>
<accession>A0ABW6IPG0</accession>
<dbReference type="Pfam" id="PF13193">
    <property type="entry name" value="AMP-binding_C"/>
    <property type="match status" value="3"/>
</dbReference>
<dbReference type="InterPro" id="IPR029058">
    <property type="entry name" value="AB_hydrolase_fold"/>
</dbReference>
<evidence type="ECO:0000256" key="1">
    <source>
        <dbReference type="ARBA" id="ARBA00001957"/>
    </source>
</evidence>
<sequence length="3182" mass="339797">MPFDKPVASAPAAVRLPLSVAQRDIWTAHLLDPTGIKYNVGECREIQGPVDPELMAAAWRRLVDEADFLRVRGFEDDGEQVWQLVDADAGERTLAFTDLSGAADPEGAAWDLIDALIGTPFDLTGEAPVRCALIKLAEDRFFYFYGFHHLVVDGVGVSMALARLVELYERAVAGEPWGDTPFGTLADLLAEDAAYRASDDAAADLAAWRAHLADAPDAPAGLVRGRDRAPSAHGGLPFARRSVPVSPADAERLRTAARTARVSWSVLLVALFAAYLQRVTGRQELMIALPVTGRTTRAARSTPGMTSNVVPLRLKVRPEDRLADLVRTVSAEVKHGLRHQRTRYEDLSREAGVIDGTRRLATPVLNIMGFHAELTVDGHPTVNHNVSNGPVDDLSVAVLDLGPAHGLRIDFDTPVQDVAPALVAAHQDRFTSFVSRFLAEGGEAHRSATVAGLALLGDDERALLTGAWAGPVAPPVETTLVARFEEQVRLHADRPALTDAAGTVTYAELNASANHLARALRDGGLGRGAMAGILLERGIPFATALLAVLKTGAGHVLLDPDFPEERLRSAAVDAGITHLVTIPALAARADGPWTVTHAGRRPGPDAVADDLGVPISPDDPACLMFTSGSTGRPKAILSSHRNLVATLIGQPYLPTGPDEVYLQCSPISWDAFSLEFWGPLLHGGSAVLQPGQKPEPALVTELSRRHGVTTLLLSATLFNYLTDEHPEAFETVTTAFTVGEAASPAHVHKLQRLRPGITVLNGYGPAEVMIFATTHAVEPGEHPHPAIPVGTPLVNKPAYVLDARLDLCPPGVTGELYVAGDGLAHGYLGRPDLTAARFVPDPIGTTPGGRLYRTGDLARFDADGRIVYEGRADDQIKIRGFRIEPGETEAALLSHPRVTQAVVTVHEQRLAAYLVTEGEDAPAPEDIRGHVAERLPEHLVPTYVTVLDRLPVTPNGKIDKRALPAPTALLTPRRAPRNQTEEVLTALYGLTLGTDPDTIGIDDSFFALGGHSLLAARLTNRVAEVLGVRLTIRDVFGRPTPVGLAELIVERGGESAGSGLLPALVPGEGDGELVPVSYAQRRLWLLAQLDGGSAAYNVPTVVRFGGGVDLDVLEAALNDVVERHAPLRTVFEAVDGEPFQRVLAPERARLTVERRRTDADGLDAGLAEEAGRPFDLASATPVRATAFELPDMSVVLALVLHHIATDGLSNGIFFADLERAYAARAAGGGSVLEPLAVRYADYAAWQRRVLGPADEPDSLLGRELDFWRQHLAGLPEGHGLTLDRPRPVRASHRGGQVELDLGADLFQRAKLLAREEGCTPFMVVHAALVAALSRLGAGADLAIGSPVAGRSDEALSGLVGFFVNTLVLRTDSSGDPSFRELLGRVRTADLDAFAHQEAPFDLVLEALNPTRTLSRHPLFQICLTLESGADAQPLALPGLAPAPMEKITSGSAKFDLEFFLRSDDEHGLRATVLFAADLFDEESVRRMASVLGQVLHHALAEPEAPLSALEVLAPEERELLTGSWAGVKVPGAGEGSLVGRFEEQAARVPERTALVDGERRISYAELNTSANRLARHLADQGLGRGDMAGVLLDRGVDFAVAVLAVLKTGAAYTLLDPDFPDERLRAAAGDAGIGLLVTDADRAAAGRVDGPWETVVCAPDELADLPGENLGVAPTGDDVACVMFTSGSTGRPKGILSSHRNLVSTVSGQSYGRFGEGEVFLQCSPVSWDAFSLEFWGALLHGGTTVLQPGQRPEPVLIDELSRRHGVTMLQLSASLFNFLVDEHPSAFDTVTVAFTGGEAASPAHVHKLHLLKPGIEVVNGYGPAESMGFTTTHLIEPGDRPHTLVPIGVPLLNKGAYVLDPHLNLCPPGVTGELYLTGDGLAHGYLGRPDLTAARFVPDPIGTTPGGRLYRTGDLARFDRDGRLVYEGRVDDQIKIRGFRVEPGETEAALLAHPQVTQAVVTIHQERLAAYLVVEGEAMAPEDVRRHVADRLPEHLVPTYVTVLDRLPLTPNGKIDKRALLAPAALSSGGRAPRTPLEETVLGLFTRTLDTDTALTIDDDFFHHGGHSLLAARLTNRVAEVLGVRLTIRDVFGRPTPVGLAELIVERGGESAGSGLLPALVPGEGDGELVPVSYAQRRLWLLAQLDGGSAAYNVPTVIRFSSGLELPILEAALNDVVERHAPLRTVFEAVDGEPFQRVLAPERARLTVEQRRVDADGLDAGLAEAAGRVFDLASEIPVRATLLRLDDDSAVLALVLHHIATDGLSNGIFFADLERAYAARAAGGGSVLEPLAVRYADYAAWQRRVLGPPDSSESLLGRELDFWRQSLSGLPEDHGLTLDRPRPLTASHRGGEIALDLGPRVFEQIAVLAREEGCTPFMVVHAALVAALSRLGAGADLAIGSPVAGRSDEVLSGLVGFFVNTLVLRTDSSGDPSFRELLGRVRTADLDAFAHQEAPFDLVLEALNPTRTLSRHPLFQICLGLDLGAVPELDLPGVTASVSGAGNGSAKFDLEFLLRSDDRRGLHGAVLYAADLFDADTVRRMGAVLGRVLEQVLADPGRPLSALEVLAPEERELLTGSWAGVKVPGAGEGSLVGRFEEQAARVPERTALVDGERRISYAELNTSANRLARHLADQGLGRGDMAGVLLDRGVDFAVAVLAVTKTGAAYTLLDPDFPDERLRSAATDAGIGHLVTSPALAGRVTGPWTVAHATGLPADGPADDLAVPLGPDDPACLMFTSGSTGRPKGILSSHRNLVSTVSGQSYGRFGEGEVFLQCSPVSWDAFSLEFWGALLHGGTTVLQPSQRPEPVLIDELSRRHGVTMLQLSASLFNFLVDEHPGAFDTVTVAYTGGEAASPAHVHQLHLLKPGIEVVNGYGPAESMGFTTTHLIEPGDRPHTLVPIGVPLLNKGAYVLDPHLNLCPPGVTGELYLTGDGLAHGYLGRPELTATRFVPDPYGPPGTRLYRTGDLVRFDRDGRLVYEGRADDQIKIRGFRVEPGETEAALLTHPKVTQAVVTVHQERLAAYLVVEGEAMAPEDVRRHVADRLPEHLVPTYVTVLDRLPLTPNGKIDKRALLAPAALSSGGRAPRTPLEETVLGLFTRTLDTDTALTIDDDFFHHGGHSLLGARLTNHIAGALDVRLTVRDVFQHPTPARLAAHIDSLRTAPARKARPALRRRNATDRISS</sequence>
<dbReference type="Pfam" id="PF00501">
    <property type="entry name" value="AMP-binding"/>
    <property type="match status" value="3"/>
</dbReference>
<dbReference type="SUPFAM" id="SSF52777">
    <property type="entry name" value="CoA-dependent acyltransferases"/>
    <property type="match status" value="6"/>
</dbReference>
<keyword evidence="3" id="KW-0597">Phosphoprotein</keyword>
<dbReference type="InterPro" id="IPR020845">
    <property type="entry name" value="AMP-binding_CS"/>
</dbReference>
<feature type="domain" description="Carrier" evidence="5">
    <location>
        <begin position="3084"/>
        <end position="3160"/>
    </location>
</feature>
<dbReference type="EMBL" id="JBHTRV010000003">
    <property type="protein sequence ID" value="MFE5979062.1"/>
    <property type="molecule type" value="Genomic_DNA"/>
</dbReference>
<proteinExistence type="predicted"/>